<protein>
    <submittedName>
        <fullName evidence="1">Uncharacterized protein</fullName>
    </submittedName>
</protein>
<reference evidence="1 2" key="1">
    <citation type="submission" date="2019-07" db="EMBL/GenBank/DDBJ databases">
        <title>Aquicoccus porphyridii gen. nov., sp. nov., isolated from a small marine red alga, Porphyridium marinum.</title>
        <authorList>
            <person name="Liu L."/>
        </authorList>
    </citation>
    <scope>NUCLEOTIDE SEQUENCE [LARGE SCALE GENOMIC DNA]</scope>
    <source>
        <strain evidence="1 2">L1 8-17</strain>
    </source>
</reference>
<organism evidence="1 2">
    <name type="scientific">Aquicoccus porphyridii</name>
    <dbReference type="NCBI Taxonomy" id="1852029"/>
    <lineage>
        <taxon>Bacteria</taxon>
        <taxon>Pseudomonadati</taxon>
        <taxon>Pseudomonadota</taxon>
        <taxon>Alphaproteobacteria</taxon>
        <taxon>Rhodobacterales</taxon>
        <taxon>Paracoccaceae</taxon>
        <taxon>Aquicoccus</taxon>
    </lineage>
</organism>
<comment type="caution">
    <text evidence="1">The sequence shown here is derived from an EMBL/GenBank/DDBJ whole genome shotgun (WGS) entry which is preliminary data.</text>
</comment>
<dbReference type="Proteomes" id="UP000325291">
    <property type="component" value="Unassembled WGS sequence"/>
</dbReference>
<proteinExistence type="predicted"/>
<dbReference type="InterPro" id="IPR047677">
    <property type="entry name" value="GDCCVxC"/>
</dbReference>
<dbReference type="RefSeq" id="WP_111362265.1">
    <property type="nucleotide sequence ID" value="NZ_VINQ01000001.1"/>
</dbReference>
<dbReference type="AlphaFoldDB" id="A0A5A9ZTP3"/>
<gene>
    <name evidence="1" type="ORF">FLO80_00555</name>
</gene>
<name>A0A5A9ZTP3_9RHOB</name>
<sequence length="72" mass="7687">MSDVEIKLRSTLTCPHCGHASEQTMPTDACQWFYDCASCGAVLKPRPGDCCVFCSYGTVPCPPVQAGHDCCG</sequence>
<keyword evidence="2" id="KW-1185">Reference proteome</keyword>
<accession>A0A5A9ZTP3</accession>
<dbReference type="NCBIfam" id="NF041374">
    <property type="entry name" value="GDCCVxC"/>
    <property type="match status" value="1"/>
</dbReference>
<evidence type="ECO:0000313" key="2">
    <source>
        <dbReference type="Proteomes" id="UP000325291"/>
    </source>
</evidence>
<dbReference type="EMBL" id="VINQ01000001">
    <property type="protein sequence ID" value="KAA0920704.1"/>
    <property type="molecule type" value="Genomic_DNA"/>
</dbReference>
<evidence type="ECO:0000313" key="1">
    <source>
        <dbReference type="EMBL" id="KAA0920704.1"/>
    </source>
</evidence>